<dbReference type="EMBL" id="VSSQ01080458">
    <property type="protein sequence ID" value="MPN29659.1"/>
    <property type="molecule type" value="Genomic_DNA"/>
</dbReference>
<gene>
    <name evidence="1" type="ORF">SDC9_177112</name>
</gene>
<protein>
    <submittedName>
        <fullName evidence="1">Uncharacterized protein</fullName>
    </submittedName>
</protein>
<accession>A0A645GV75</accession>
<reference evidence="1" key="1">
    <citation type="submission" date="2019-08" db="EMBL/GenBank/DDBJ databases">
        <authorList>
            <person name="Kucharzyk K."/>
            <person name="Murdoch R.W."/>
            <person name="Higgins S."/>
            <person name="Loffler F."/>
        </authorList>
    </citation>
    <scope>NUCLEOTIDE SEQUENCE</scope>
</reference>
<organism evidence="1">
    <name type="scientific">bioreactor metagenome</name>
    <dbReference type="NCBI Taxonomy" id="1076179"/>
    <lineage>
        <taxon>unclassified sequences</taxon>
        <taxon>metagenomes</taxon>
        <taxon>ecological metagenomes</taxon>
    </lineage>
</organism>
<evidence type="ECO:0000313" key="1">
    <source>
        <dbReference type="EMBL" id="MPN29659.1"/>
    </source>
</evidence>
<proteinExistence type="predicted"/>
<name>A0A645GV75_9ZZZZ</name>
<sequence>MHGANLAQVVKQVLRPSRCNITDGQDVFPGELPCRLRANEEQIASWKRPYNVAEVLLSNDCGCIWLLIIRPQLGEDLVEADAY</sequence>
<dbReference type="AlphaFoldDB" id="A0A645GV75"/>
<comment type="caution">
    <text evidence="1">The sequence shown here is derived from an EMBL/GenBank/DDBJ whole genome shotgun (WGS) entry which is preliminary data.</text>
</comment>